<dbReference type="RefSeq" id="WP_093250675.1">
    <property type="nucleotide sequence ID" value="NZ_FNGP01000002.1"/>
</dbReference>
<feature type="transmembrane region" description="Helical" evidence="2">
    <location>
        <begin position="303"/>
        <end position="323"/>
    </location>
</feature>
<dbReference type="AlphaFoldDB" id="A0A1G9K220"/>
<name>A0A1G9K220_9ACTN</name>
<evidence type="ECO:0000256" key="1">
    <source>
        <dbReference type="SAM" id="MobiDB-lite"/>
    </source>
</evidence>
<feature type="compositionally biased region" description="Pro residues" evidence="1">
    <location>
        <begin position="262"/>
        <end position="272"/>
    </location>
</feature>
<evidence type="ECO:0000313" key="4">
    <source>
        <dbReference type="EMBL" id="SDL43526.1"/>
    </source>
</evidence>
<dbReference type="EMBL" id="FNGP01000002">
    <property type="protein sequence ID" value="SDL43526.1"/>
    <property type="molecule type" value="Genomic_DNA"/>
</dbReference>
<feature type="signal peptide" evidence="3">
    <location>
        <begin position="1"/>
        <end position="25"/>
    </location>
</feature>
<dbReference type="OrthoDB" id="9801244at2"/>
<reference evidence="4 5" key="1">
    <citation type="submission" date="2016-10" db="EMBL/GenBank/DDBJ databases">
        <authorList>
            <person name="de Groot N.N."/>
        </authorList>
    </citation>
    <scope>NUCLEOTIDE SEQUENCE [LARGE SCALE GENOMIC DNA]</scope>
    <source>
        <strain evidence="4 5">CGMCC 1.9159</strain>
    </source>
</reference>
<feature type="region of interest" description="Disordered" evidence="1">
    <location>
        <begin position="246"/>
        <end position="296"/>
    </location>
</feature>
<keyword evidence="2" id="KW-0812">Transmembrane</keyword>
<dbReference type="SUPFAM" id="SSF63825">
    <property type="entry name" value="YWTD domain"/>
    <property type="match status" value="1"/>
</dbReference>
<feature type="chain" id="PRO_5011455773" evidence="3">
    <location>
        <begin position="26"/>
        <end position="325"/>
    </location>
</feature>
<dbReference type="Proteomes" id="UP000199475">
    <property type="component" value="Unassembled WGS sequence"/>
</dbReference>
<keyword evidence="2" id="KW-0472">Membrane</keyword>
<dbReference type="STRING" id="686624.SAMN04488242_1585"/>
<accession>A0A1G9K220</accession>
<feature type="compositionally biased region" description="Low complexity" evidence="1">
    <location>
        <begin position="273"/>
        <end position="296"/>
    </location>
</feature>
<keyword evidence="5" id="KW-1185">Reference proteome</keyword>
<evidence type="ECO:0000256" key="3">
    <source>
        <dbReference type="SAM" id="SignalP"/>
    </source>
</evidence>
<gene>
    <name evidence="4" type="ORF">SAMN04488242_1585</name>
</gene>
<organism evidence="4 5">
    <name type="scientific">Tessaracoccus oleiagri</name>
    <dbReference type="NCBI Taxonomy" id="686624"/>
    <lineage>
        <taxon>Bacteria</taxon>
        <taxon>Bacillati</taxon>
        <taxon>Actinomycetota</taxon>
        <taxon>Actinomycetes</taxon>
        <taxon>Propionibacteriales</taxon>
        <taxon>Propionibacteriaceae</taxon>
        <taxon>Tessaracoccus</taxon>
    </lineage>
</organism>
<keyword evidence="3" id="KW-0732">Signal</keyword>
<sequence length="325" mass="33464">MNRRFRAVLAAGVILAATASASASAAFTVPPDHVGEIVGMAWDEETARLWLAGEEADDGTLIGLTEDGEQAQLTWNADIASVEALALSGGALFVGDLGNPDLDRDTLTIFRFGDTQPGRKQYRAYVLEYPDGPRDAQAMMVSGRGRIYIATTGDDPGIYRAPENPSRTSTDTLTRVADAPEGVTDGVFLDDGSTLVLRAADGVHVIDAFSWETEAVETYVNGPEGESVAAMGDTLLFSAGGVVREAEVPTSDTTTTLEPVASPEPSPEPSTPVPTGAEGTPSPAPTAGPAAPTGATPRNTGTLVALVVAGVVAIAAGATTYFVKG</sequence>
<evidence type="ECO:0000313" key="5">
    <source>
        <dbReference type="Proteomes" id="UP000199475"/>
    </source>
</evidence>
<keyword evidence="2" id="KW-1133">Transmembrane helix</keyword>
<proteinExistence type="predicted"/>
<evidence type="ECO:0000256" key="2">
    <source>
        <dbReference type="SAM" id="Phobius"/>
    </source>
</evidence>
<protein>
    <submittedName>
        <fullName evidence="4">Uncharacterized protein</fullName>
    </submittedName>
</protein>